<dbReference type="InterPro" id="IPR050688">
    <property type="entry name" value="Zinc_finger/UBP_domain"/>
</dbReference>
<evidence type="ECO:0000259" key="7">
    <source>
        <dbReference type="PROSITE" id="PS50157"/>
    </source>
</evidence>
<evidence type="ECO:0000313" key="8">
    <source>
        <dbReference type="EMBL" id="KAK6726281.1"/>
    </source>
</evidence>
<organism evidence="8 9">
    <name type="scientific">Necator americanus</name>
    <name type="common">Human hookworm</name>
    <dbReference type="NCBI Taxonomy" id="51031"/>
    <lineage>
        <taxon>Eukaryota</taxon>
        <taxon>Metazoa</taxon>
        <taxon>Ecdysozoa</taxon>
        <taxon>Nematoda</taxon>
        <taxon>Chromadorea</taxon>
        <taxon>Rhabditida</taxon>
        <taxon>Rhabditina</taxon>
        <taxon>Rhabditomorpha</taxon>
        <taxon>Strongyloidea</taxon>
        <taxon>Ancylostomatidae</taxon>
        <taxon>Bunostominae</taxon>
        <taxon>Necator</taxon>
    </lineage>
</organism>
<evidence type="ECO:0000256" key="2">
    <source>
        <dbReference type="ARBA" id="ARBA00022737"/>
    </source>
</evidence>
<proteinExistence type="predicted"/>
<dbReference type="InterPro" id="IPR013087">
    <property type="entry name" value="Znf_C2H2_type"/>
</dbReference>
<keyword evidence="9" id="KW-1185">Reference proteome</keyword>
<feature type="region of interest" description="Disordered" evidence="6">
    <location>
        <begin position="277"/>
        <end position="297"/>
    </location>
</feature>
<dbReference type="EMBL" id="JAVFWL010000001">
    <property type="protein sequence ID" value="KAK6726281.1"/>
    <property type="molecule type" value="Genomic_DNA"/>
</dbReference>
<protein>
    <recommendedName>
        <fullName evidence="7">C2H2-type domain-containing protein</fullName>
    </recommendedName>
</protein>
<keyword evidence="1" id="KW-0479">Metal-binding</keyword>
<evidence type="ECO:0000256" key="1">
    <source>
        <dbReference type="ARBA" id="ARBA00022723"/>
    </source>
</evidence>
<dbReference type="Gene3D" id="3.30.160.60">
    <property type="entry name" value="Classic Zinc Finger"/>
    <property type="match status" value="2"/>
</dbReference>
<dbReference type="PROSITE" id="PS50157">
    <property type="entry name" value="ZINC_FINGER_C2H2_2"/>
    <property type="match status" value="1"/>
</dbReference>
<dbReference type="SMART" id="SM00355">
    <property type="entry name" value="ZnF_C2H2"/>
    <property type="match status" value="5"/>
</dbReference>
<evidence type="ECO:0000256" key="3">
    <source>
        <dbReference type="ARBA" id="ARBA00022771"/>
    </source>
</evidence>
<name>A0ABR1BMI5_NECAM</name>
<evidence type="ECO:0000313" key="9">
    <source>
        <dbReference type="Proteomes" id="UP001303046"/>
    </source>
</evidence>
<evidence type="ECO:0000256" key="5">
    <source>
        <dbReference type="PROSITE-ProRule" id="PRU00042"/>
    </source>
</evidence>
<dbReference type="PANTHER" id="PTHR24403:SF67">
    <property type="entry name" value="FI01116P-RELATED"/>
    <property type="match status" value="1"/>
</dbReference>
<sequence>MEFEPAPVVFVPSKARKGHDIAIYIHPEQRNLCYEWYYQRTLSNGITKLFTCSGCKALKDLNKSIYTQPLPSCKIANNNFITDPLQPRRPHFCQPKSIPKAMAKRLVIERCKEIRSNEINGQRQPSIEIAEIMDRLASNRFEVFTPEQKEEMVAHIANPMKRSRDNARHAISKAKQAARNTVEHPELIMKNNGTDQSKAAAIRETFQKTFGKSAQETNENDQSKDNVHRAILQANGFRYAVVDIDANTGDELYDLLVDNGFNNFVFLNNLSDHPQFSMQESTKKEAQPQSKMEPPSPMPYAHLQSASERCQSPLFEIPKEEEVDKEPFFEGVSATDLLGDGAQGSQEQPDFSTEFITLSDSDSPSPCLAKKQAIEKCDANTSNASTTDDSDTEYVAIEQVNKPKSKVAPTGNSVTCLLCKHVIMVSRFTNLTNHARRHAVVKKYRCSQCVFQHNEHARIRTHMTSVHRDATTGVIDNSTPENVKLWNYLVQKCFPHYLADSKKKKADEDDHKAASAEKKYKCAECGEEFMGPESVAEDGSALLTLIGNHLKTSHNVECMEAVCLICGYEHADQWNVRWHLSVRHSDVSPEKNFVVLPKSNYRALVAKFFPSATGFLDGKINLHTGGARPFSNHEMSPREGSTQLSDTELSDIEQDESLSCTSLPCRLCNIFFDLDDLPSIALHAKAHYIIKQYECERCAFASNNRSALVQHINFKHMGPVRILERENENMRKAWTQVVRTCFPGIATKLKNKRECGLPPVTESKKSRATATNS</sequence>
<dbReference type="Proteomes" id="UP001303046">
    <property type="component" value="Unassembled WGS sequence"/>
</dbReference>
<feature type="domain" description="C2H2-type" evidence="7">
    <location>
        <begin position="693"/>
        <end position="721"/>
    </location>
</feature>
<evidence type="ECO:0000256" key="4">
    <source>
        <dbReference type="ARBA" id="ARBA00022833"/>
    </source>
</evidence>
<comment type="caution">
    <text evidence="8">The sequence shown here is derived from an EMBL/GenBank/DDBJ whole genome shotgun (WGS) entry which is preliminary data.</text>
</comment>
<keyword evidence="3 5" id="KW-0863">Zinc-finger</keyword>
<reference evidence="8 9" key="1">
    <citation type="submission" date="2023-08" db="EMBL/GenBank/DDBJ databases">
        <title>A Necator americanus chromosomal reference genome.</title>
        <authorList>
            <person name="Ilik V."/>
            <person name="Petrzelkova K.J."/>
            <person name="Pardy F."/>
            <person name="Fuh T."/>
            <person name="Niatou-Singa F.S."/>
            <person name="Gouil Q."/>
            <person name="Baker L."/>
            <person name="Ritchie M.E."/>
            <person name="Jex A.R."/>
            <person name="Gazzola D."/>
            <person name="Li H."/>
            <person name="Toshio Fujiwara R."/>
            <person name="Zhan B."/>
            <person name="Aroian R.V."/>
            <person name="Pafco B."/>
            <person name="Schwarz E.M."/>
        </authorList>
    </citation>
    <scope>NUCLEOTIDE SEQUENCE [LARGE SCALE GENOMIC DNA]</scope>
    <source>
        <strain evidence="8 9">Aroian</strain>
        <tissue evidence="8">Whole animal</tissue>
    </source>
</reference>
<evidence type="ECO:0000256" key="6">
    <source>
        <dbReference type="SAM" id="MobiDB-lite"/>
    </source>
</evidence>
<gene>
    <name evidence="8" type="primary">Necator_chrI.g664</name>
    <name evidence="8" type="ORF">RB195_004542</name>
</gene>
<dbReference type="PANTHER" id="PTHR24403">
    <property type="entry name" value="ZINC FINGER PROTEIN"/>
    <property type="match status" value="1"/>
</dbReference>
<keyword evidence="2" id="KW-0677">Repeat</keyword>
<keyword evidence="4" id="KW-0862">Zinc</keyword>
<accession>A0ABR1BMI5</accession>